<evidence type="ECO:0000256" key="5">
    <source>
        <dbReference type="ARBA" id="ARBA00023163"/>
    </source>
</evidence>
<dbReference type="RefSeq" id="WP_021698727.1">
    <property type="nucleotide sequence ID" value="NZ_BATC01000098.1"/>
</dbReference>
<dbReference type="InterPro" id="IPR039425">
    <property type="entry name" value="RNA_pol_sigma-70-like"/>
</dbReference>
<dbReference type="CDD" id="cd06171">
    <property type="entry name" value="Sigma70_r4"/>
    <property type="match status" value="1"/>
</dbReference>
<evidence type="ECO:0000313" key="8">
    <source>
        <dbReference type="EMBL" id="GAD60633.1"/>
    </source>
</evidence>
<dbReference type="InterPro" id="IPR014284">
    <property type="entry name" value="RNA_pol_sigma-70_dom"/>
</dbReference>
<feature type="domain" description="RNA polymerase sigma factor 70 region 4 type 2" evidence="7">
    <location>
        <begin position="126"/>
        <end position="178"/>
    </location>
</feature>
<dbReference type="PANTHER" id="PTHR43133:SF8">
    <property type="entry name" value="RNA POLYMERASE SIGMA FACTOR HI_1459-RELATED"/>
    <property type="match status" value="1"/>
</dbReference>
<proteinExistence type="inferred from homology"/>
<evidence type="ECO:0000313" key="9">
    <source>
        <dbReference type="Proteomes" id="UP000016569"/>
    </source>
</evidence>
<evidence type="ECO:0000256" key="3">
    <source>
        <dbReference type="ARBA" id="ARBA00023082"/>
    </source>
</evidence>
<dbReference type="Gene3D" id="1.10.1740.10">
    <property type="match status" value="1"/>
</dbReference>
<accession>A0A8E0NDX8</accession>
<evidence type="ECO:0000259" key="6">
    <source>
        <dbReference type="Pfam" id="PF04542"/>
    </source>
</evidence>
<dbReference type="Gene3D" id="1.10.10.10">
    <property type="entry name" value="Winged helix-like DNA-binding domain superfamily/Winged helix DNA-binding domain"/>
    <property type="match status" value="1"/>
</dbReference>
<feature type="domain" description="RNA polymerase sigma-70 region 2" evidence="6">
    <location>
        <begin position="25"/>
        <end position="89"/>
    </location>
</feature>
<comment type="similarity">
    <text evidence="1">Belongs to the sigma-70 factor family. ECF subfamily.</text>
</comment>
<evidence type="ECO:0000256" key="4">
    <source>
        <dbReference type="ARBA" id="ARBA00023125"/>
    </source>
</evidence>
<dbReference type="Proteomes" id="UP000016569">
    <property type="component" value="Unassembled WGS sequence"/>
</dbReference>
<sequence>MSPVTPSDETLAARRDRRAFSRLMAATQAELHRFVARYVGDSEEAMDLVQETYVAAWLAIGRYDPDRPFGAWLRVIALNKCRDWSRRRRVRRMVRGVMGLDEPAAMTIGDPAAGPDDQTHDRMMLRRVQMALNRLPDTQKAPLLLAVLEHRPHDEIADILGLTPKAVELRIARARRTLAGLLKGDAGRD</sequence>
<gene>
    <name evidence="8" type="ORF">MBEBAB_2883</name>
</gene>
<keyword evidence="2" id="KW-0805">Transcription regulation</keyword>
<organism evidence="8 9">
    <name type="scientific">Brevundimonas abyssalis TAR-001</name>
    <dbReference type="NCBI Taxonomy" id="1391729"/>
    <lineage>
        <taxon>Bacteria</taxon>
        <taxon>Pseudomonadati</taxon>
        <taxon>Pseudomonadota</taxon>
        <taxon>Alphaproteobacteria</taxon>
        <taxon>Caulobacterales</taxon>
        <taxon>Caulobacteraceae</taxon>
        <taxon>Brevundimonas</taxon>
    </lineage>
</organism>
<keyword evidence="5" id="KW-0804">Transcription</keyword>
<dbReference type="InterPro" id="IPR013324">
    <property type="entry name" value="RNA_pol_sigma_r3/r4-like"/>
</dbReference>
<dbReference type="GO" id="GO:0003677">
    <property type="term" value="F:DNA binding"/>
    <property type="evidence" value="ECO:0007669"/>
    <property type="project" value="UniProtKB-KW"/>
</dbReference>
<dbReference type="InterPro" id="IPR013249">
    <property type="entry name" value="RNA_pol_sigma70_r4_t2"/>
</dbReference>
<name>A0A8E0NDX8_9CAUL</name>
<dbReference type="SUPFAM" id="SSF88659">
    <property type="entry name" value="Sigma3 and sigma4 domains of RNA polymerase sigma factors"/>
    <property type="match status" value="1"/>
</dbReference>
<dbReference type="Pfam" id="PF08281">
    <property type="entry name" value="Sigma70_r4_2"/>
    <property type="match status" value="1"/>
</dbReference>
<evidence type="ECO:0000256" key="2">
    <source>
        <dbReference type="ARBA" id="ARBA00023015"/>
    </source>
</evidence>
<dbReference type="GO" id="GO:0006352">
    <property type="term" value="P:DNA-templated transcription initiation"/>
    <property type="evidence" value="ECO:0007669"/>
    <property type="project" value="InterPro"/>
</dbReference>
<evidence type="ECO:0000259" key="7">
    <source>
        <dbReference type="Pfam" id="PF08281"/>
    </source>
</evidence>
<evidence type="ECO:0008006" key="10">
    <source>
        <dbReference type="Google" id="ProtNLM"/>
    </source>
</evidence>
<keyword evidence="4" id="KW-0238">DNA-binding</keyword>
<evidence type="ECO:0000256" key="1">
    <source>
        <dbReference type="ARBA" id="ARBA00010641"/>
    </source>
</evidence>
<dbReference type="SUPFAM" id="SSF88946">
    <property type="entry name" value="Sigma2 domain of RNA polymerase sigma factors"/>
    <property type="match status" value="1"/>
</dbReference>
<keyword evidence="9" id="KW-1185">Reference proteome</keyword>
<dbReference type="PANTHER" id="PTHR43133">
    <property type="entry name" value="RNA POLYMERASE ECF-TYPE SIGMA FACTO"/>
    <property type="match status" value="1"/>
</dbReference>
<protein>
    <recommendedName>
        <fullName evidence="10">RNA polymerase sigma-70 factor, ECF subfamily</fullName>
    </recommendedName>
</protein>
<dbReference type="InterPro" id="IPR036388">
    <property type="entry name" value="WH-like_DNA-bd_sf"/>
</dbReference>
<dbReference type="InterPro" id="IPR007627">
    <property type="entry name" value="RNA_pol_sigma70_r2"/>
</dbReference>
<dbReference type="EMBL" id="BATC01000098">
    <property type="protein sequence ID" value="GAD60633.1"/>
    <property type="molecule type" value="Genomic_DNA"/>
</dbReference>
<keyword evidence="3" id="KW-0731">Sigma factor</keyword>
<dbReference type="AlphaFoldDB" id="A0A8E0NDX8"/>
<reference evidence="9" key="1">
    <citation type="journal article" date="2013" name="Genome Announc.">
        <title>Draft Genome Sequence of the Dimorphic Prosthecate Bacterium Brevundimonas abyssalis TAR-001T.</title>
        <authorList>
            <person name="Tsubouchi T."/>
            <person name="Nishi S."/>
            <person name="Usui K."/>
            <person name="Shimane Y."/>
            <person name="Takaki Y."/>
            <person name="Maruyama T."/>
            <person name="Hatada Y."/>
        </authorList>
    </citation>
    <scope>NUCLEOTIDE SEQUENCE [LARGE SCALE GENOMIC DNA]</scope>
    <source>
        <strain evidence="9">TAR-001</strain>
    </source>
</reference>
<comment type="caution">
    <text evidence="8">The sequence shown here is derived from an EMBL/GenBank/DDBJ whole genome shotgun (WGS) entry which is preliminary data.</text>
</comment>
<dbReference type="GO" id="GO:0016987">
    <property type="term" value="F:sigma factor activity"/>
    <property type="evidence" value="ECO:0007669"/>
    <property type="project" value="UniProtKB-KW"/>
</dbReference>
<dbReference type="InterPro" id="IPR013325">
    <property type="entry name" value="RNA_pol_sigma_r2"/>
</dbReference>
<dbReference type="Pfam" id="PF04542">
    <property type="entry name" value="Sigma70_r2"/>
    <property type="match status" value="1"/>
</dbReference>
<dbReference type="NCBIfam" id="TIGR02937">
    <property type="entry name" value="sigma70-ECF"/>
    <property type="match status" value="1"/>
</dbReference>